<gene>
    <name evidence="1" type="ORF">Tci_027619</name>
</gene>
<comment type="caution">
    <text evidence="1">The sequence shown here is derived from an EMBL/GenBank/DDBJ whole genome shotgun (WGS) entry which is preliminary data.</text>
</comment>
<evidence type="ECO:0000313" key="1">
    <source>
        <dbReference type="EMBL" id="GEU55641.1"/>
    </source>
</evidence>
<dbReference type="PANTHER" id="PTHR33067">
    <property type="entry name" value="RNA-DIRECTED DNA POLYMERASE-RELATED"/>
    <property type="match status" value="1"/>
</dbReference>
<dbReference type="PANTHER" id="PTHR33067:SF9">
    <property type="entry name" value="RNA-DIRECTED DNA POLYMERASE"/>
    <property type="match status" value="1"/>
</dbReference>
<dbReference type="AlphaFoldDB" id="A0A6L2L184"/>
<dbReference type="EMBL" id="BKCJ010003529">
    <property type="protein sequence ID" value="GEU55641.1"/>
    <property type="molecule type" value="Genomic_DNA"/>
</dbReference>
<name>A0A6L2L184_TANCI</name>
<reference evidence="1" key="1">
    <citation type="journal article" date="2019" name="Sci. Rep.">
        <title>Draft genome of Tanacetum cinerariifolium, the natural source of mosquito coil.</title>
        <authorList>
            <person name="Yamashiro T."/>
            <person name="Shiraishi A."/>
            <person name="Satake H."/>
            <person name="Nakayama K."/>
        </authorList>
    </citation>
    <scope>NUCLEOTIDE SEQUENCE</scope>
</reference>
<dbReference type="InterPro" id="IPR021109">
    <property type="entry name" value="Peptidase_aspartic_dom_sf"/>
</dbReference>
<organism evidence="1">
    <name type="scientific">Tanacetum cinerariifolium</name>
    <name type="common">Dalmatian daisy</name>
    <name type="synonym">Chrysanthemum cinerariifolium</name>
    <dbReference type="NCBI Taxonomy" id="118510"/>
    <lineage>
        <taxon>Eukaryota</taxon>
        <taxon>Viridiplantae</taxon>
        <taxon>Streptophyta</taxon>
        <taxon>Embryophyta</taxon>
        <taxon>Tracheophyta</taxon>
        <taxon>Spermatophyta</taxon>
        <taxon>Magnoliopsida</taxon>
        <taxon>eudicotyledons</taxon>
        <taxon>Gunneridae</taxon>
        <taxon>Pentapetalae</taxon>
        <taxon>asterids</taxon>
        <taxon>campanulids</taxon>
        <taxon>Asterales</taxon>
        <taxon>Asteraceae</taxon>
        <taxon>Asteroideae</taxon>
        <taxon>Anthemideae</taxon>
        <taxon>Anthemidinae</taxon>
        <taxon>Tanacetum</taxon>
    </lineage>
</organism>
<dbReference type="Gene3D" id="2.40.70.10">
    <property type="entry name" value="Acid Proteases"/>
    <property type="match status" value="1"/>
</dbReference>
<proteinExistence type="predicted"/>
<accession>A0A6L2L184</accession>
<sequence>MTKVLQCQLPPKELNPRNFTLPCTIGKINFYRMTDLGSSVNVIPRNTFEYLRLANLRNTNMLVEMADMIKKAPLDVHRDSTYWWHDHGFEEDERDKIGIKIKKYDPPDVQVETFEVKKNSFKRGQGFVCVTKNVDDALPLGRKNGSRFKEMIRNEFDAHDAM</sequence>
<protein>
    <submittedName>
        <fullName evidence="1">Uncharacterized protein</fullName>
    </submittedName>
</protein>